<keyword evidence="4" id="KW-1185">Reference proteome</keyword>
<name>A0ABP1FV79_9CHLO</name>
<sequence>MSGIHGGLAGSRQGVCSTSYGGANCHTTAGRCQHLGQQSRPRHTGARGRVGCVVTAARGRDDNLLVKWPARQQVRSLAESVEAIGLGSWKLRGSMSKPFEALTAVIEGTWRQAFDQELCLYPLPQDLKFVDSMDQSNTCGAWSYLDLANPAKGQEGYPRLLIENRAYCSRVFRKLHIELAHRQDGMQVMHCVLYPRLDYDIPILSLDMVGNEKGEVSLAIVDPCPCVLDGSIPDLHREAARQLQEKYGLQNNRKIPEWGQDIFSDMCVIMRPQSHDELQRFMLYCNDLHRVYLHLSFQVPPLTAQSDSGRKMENVRAAHIRYCEKQQENSKTTRVLQSALGEEVARRYMSEVMFDAPQQQTDSALEPLAAE</sequence>
<gene>
    <name evidence="3" type="primary">g5489</name>
    <name evidence="3" type="ORF">VP750_LOCUS4693</name>
</gene>
<evidence type="ECO:0000313" key="3">
    <source>
        <dbReference type="EMBL" id="CAL5223034.1"/>
    </source>
</evidence>
<keyword evidence="2" id="KW-0560">Oxidoreductase</keyword>
<evidence type="ECO:0000256" key="2">
    <source>
        <dbReference type="ARBA" id="ARBA00023002"/>
    </source>
</evidence>
<comment type="caution">
    <text evidence="3">The sequence shown here is derived from an EMBL/GenBank/DDBJ whole genome shotgun (WGS) entry which is preliminary data.</text>
</comment>
<evidence type="ECO:0000313" key="4">
    <source>
        <dbReference type="Proteomes" id="UP001497392"/>
    </source>
</evidence>
<protein>
    <submittedName>
        <fullName evidence="3">G5489 protein</fullName>
    </submittedName>
</protein>
<accession>A0ABP1FV79</accession>
<dbReference type="Pfam" id="PF05996">
    <property type="entry name" value="Fe_bilin_red"/>
    <property type="match status" value="1"/>
</dbReference>
<dbReference type="Proteomes" id="UP001497392">
    <property type="component" value="Unassembled WGS sequence"/>
</dbReference>
<organism evidence="3 4">
    <name type="scientific">Coccomyxa viridis</name>
    <dbReference type="NCBI Taxonomy" id="1274662"/>
    <lineage>
        <taxon>Eukaryota</taxon>
        <taxon>Viridiplantae</taxon>
        <taxon>Chlorophyta</taxon>
        <taxon>core chlorophytes</taxon>
        <taxon>Trebouxiophyceae</taxon>
        <taxon>Trebouxiophyceae incertae sedis</taxon>
        <taxon>Coccomyxaceae</taxon>
        <taxon>Coccomyxa</taxon>
    </lineage>
</organism>
<dbReference type="PANTHER" id="PTHR34557:SF1">
    <property type="entry name" value="PHYTOCHROMOBILIN:FERREDOXIN OXIDOREDUCTASE, CHLOROPLASTIC"/>
    <property type="match status" value="1"/>
</dbReference>
<dbReference type="PANTHER" id="PTHR34557">
    <property type="entry name" value="PHYTOCHROMOBILIN:FERREDOXIN OXIDOREDUCTASE, CHLOROPLASTIC"/>
    <property type="match status" value="1"/>
</dbReference>
<dbReference type="Gene3D" id="3.40.1500.20">
    <property type="match status" value="1"/>
</dbReference>
<proteinExistence type="inferred from homology"/>
<dbReference type="InterPro" id="IPR009249">
    <property type="entry name" value="Ferredoxin-dep_bilin_Rdtase"/>
</dbReference>
<comment type="similarity">
    <text evidence="1">Belongs to the HY2 family.</text>
</comment>
<dbReference type="EMBL" id="CAXHTA020000008">
    <property type="protein sequence ID" value="CAL5223034.1"/>
    <property type="molecule type" value="Genomic_DNA"/>
</dbReference>
<reference evidence="3 4" key="1">
    <citation type="submission" date="2024-06" db="EMBL/GenBank/DDBJ databases">
        <authorList>
            <person name="Kraege A."/>
            <person name="Thomma B."/>
        </authorList>
    </citation>
    <scope>NUCLEOTIDE SEQUENCE [LARGE SCALE GENOMIC DNA]</scope>
</reference>
<evidence type="ECO:0000256" key="1">
    <source>
        <dbReference type="ARBA" id="ARBA00006908"/>
    </source>
</evidence>